<dbReference type="OrthoDB" id="2148442at2759"/>
<evidence type="ECO:0000256" key="1">
    <source>
        <dbReference type="ARBA" id="ARBA00001947"/>
    </source>
</evidence>
<dbReference type="PANTHER" id="PTHR43161">
    <property type="entry name" value="SORBITOL DEHYDROGENASE"/>
    <property type="match status" value="1"/>
</dbReference>
<proteinExistence type="inferred from homology"/>
<evidence type="ECO:0000256" key="6">
    <source>
        <dbReference type="ARBA" id="ARBA00023027"/>
    </source>
</evidence>
<dbReference type="PROSITE" id="PS00059">
    <property type="entry name" value="ADH_ZINC"/>
    <property type="match status" value="1"/>
</dbReference>
<dbReference type="Proteomes" id="UP000620104">
    <property type="component" value="Unassembled WGS sequence"/>
</dbReference>
<comment type="caution">
    <text evidence="9">The sequence shown here is derived from an EMBL/GenBank/DDBJ whole genome shotgun (WGS) entry which is preliminary data.</text>
</comment>
<protein>
    <recommendedName>
        <fullName evidence="8">Enoyl reductase (ER) domain-containing protein</fullName>
    </recommendedName>
</protein>
<evidence type="ECO:0000256" key="5">
    <source>
        <dbReference type="ARBA" id="ARBA00023002"/>
    </source>
</evidence>
<reference evidence="9" key="1">
    <citation type="submission" date="2020-07" db="EMBL/GenBank/DDBJ databases">
        <title>Draft Genome Sequence of a Deep-Sea Yeast, Naganishia (Cryptococcus) liquefaciens strain N6.</title>
        <authorList>
            <person name="Han Y.W."/>
            <person name="Kajitani R."/>
            <person name="Morimoto H."/>
            <person name="Parhat M."/>
            <person name="Tsubouchi H."/>
            <person name="Bakenova O."/>
            <person name="Ogata M."/>
            <person name="Argunhan B."/>
            <person name="Aoki R."/>
            <person name="Kajiwara S."/>
            <person name="Itoh T."/>
            <person name="Iwasaki H."/>
        </authorList>
    </citation>
    <scope>NUCLEOTIDE SEQUENCE</scope>
    <source>
        <strain evidence="9">N6</strain>
    </source>
</reference>
<keyword evidence="10" id="KW-1185">Reference proteome</keyword>
<dbReference type="Gene3D" id="3.90.180.10">
    <property type="entry name" value="Medium-chain alcohol dehydrogenases, catalytic domain"/>
    <property type="match status" value="1"/>
</dbReference>
<sequence>MSSSANTRPLREDNPSFVLRGIHDTYYEDRPIPQIGPKDVLIEVKATGICGSDVHYLNHARIGDFVLGEPMVLGHESAGIIHSVGEKVTSLQPGDRVALEPGETCMGCSDCKCGKYNLCPDIIFAATPPNTVGTLARYYKLPADLCYLLPESVSLEDGAMMEPLSVAVHSVSSLGKLKSGQNVIVFGAGPVGLLIMAVAKALGAKKVVAVDINEERLKFAKGYAATHTFVPPPPEKDEARPDYSQRVAGLLRESAGLSIRGEDAIDLVLEASGAEVCCQIGMHVVKPGGIYVQVGMGAPNVTLPWYLVCGKELTVLGSFRYGPGDYPMAVSLVSRGLVDLKPLVTHRFKFTDALKAFQVTQAGKDEQGQAAIKCVISGPE</sequence>
<evidence type="ECO:0000313" key="9">
    <source>
        <dbReference type="EMBL" id="GHJ86911.1"/>
    </source>
</evidence>
<organism evidence="9 10">
    <name type="scientific">Naganishia liquefaciens</name>
    <dbReference type="NCBI Taxonomy" id="104408"/>
    <lineage>
        <taxon>Eukaryota</taxon>
        <taxon>Fungi</taxon>
        <taxon>Dikarya</taxon>
        <taxon>Basidiomycota</taxon>
        <taxon>Agaricomycotina</taxon>
        <taxon>Tremellomycetes</taxon>
        <taxon>Filobasidiales</taxon>
        <taxon>Filobasidiaceae</taxon>
        <taxon>Naganishia</taxon>
    </lineage>
</organism>
<dbReference type="GO" id="GO:0006062">
    <property type="term" value="P:sorbitol catabolic process"/>
    <property type="evidence" value="ECO:0007669"/>
    <property type="project" value="TreeGrafter"/>
</dbReference>
<keyword evidence="3 7" id="KW-0479">Metal-binding</keyword>
<dbReference type="EMBL" id="BLZA01000019">
    <property type="protein sequence ID" value="GHJ86911.1"/>
    <property type="molecule type" value="Genomic_DNA"/>
</dbReference>
<dbReference type="FunFam" id="3.40.50.720:FF:000068">
    <property type="entry name" value="Sorbitol dehydrogenase"/>
    <property type="match status" value="1"/>
</dbReference>
<keyword evidence="5" id="KW-0560">Oxidoreductase</keyword>
<evidence type="ECO:0000256" key="7">
    <source>
        <dbReference type="RuleBase" id="RU361277"/>
    </source>
</evidence>
<evidence type="ECO:0000256" key="2">
    <source>
        <dbReference type="ARBA" id="ARBA00008072"/>
    </source>
</evidence>
<dbReference type="InterPro" id="IPR036291">
    <property type="entry name" value="NAD(P)-bd_dom_sf"/>
</dbReference>
<accession>A0A8H3TSZ2</accession>
<dbReference type="InterPro" id="IPR020843">
    <property type="entry name" value="ER"/>
</dbReference>
<dbReference type="InterPro" id="IPR045306">
    <property type="entry name" value="SDH-like"/>
</dbReference>
<dbReference type="Pfam" id="PF08240">
    <property type="entry name" value="ADH_N"/>
    <property type="match status" value="1"/>
</dbReference>
<name>A0A8H3TSZ2_9TREE</name>
<evidence type="ECO:0000259" key="8">
    <source>
        <dbReference type="SMART" id="SM00829"/>
    </source>
</evidence>
<dbReference type="InterPro" id="IPR011032">
    <property type="entry name" value="GroES-like_sf"/>
</dbReference>
<gene>
    <name evidence="9" type="ORF">NliqN6_3313</name>
</gene>
<evidence type="ECO:0000256" key="3">
    <source>
        <dbReference type="ARBA" id="ARBA00022723"/>
    </source>
</evidence>
<dbReference type="Pfam" id="PF00107">
    <property type="entry name" value="ADH_zinc_N"/>
    <property type="match status" value="1"/>
</dbReference>
<evidence type="ECO:0000256" key="4">
    <source>
        <dbReference type="ARBA" id="ARBA00022833"/>
    </source>
</evidence>
<dbReference type="GO" id="GO:0003939">
    <property type="term" value="F:L-iditol 2-dehydrogenase (NAD+) activity"/>
    <property type="evidence" value="ECO:0007669"/>
    <property type="project" value="TreeGrafter"/>
</dbReference>
<comment type="cofactor">
    <cofactor evidence="1 7">
        <name>Zn(2+)</name>
        <dbReference type="ChEBI" id="CHEBI:29105"/>
    </cofactor>
</comment>
<feature type="domain" description="Enoyl reductase (ER)" evidence="8">
    <location>
        <begin position="20"/>
        <end position="372"/>
    </location>
</feature>
<dbReference type="PANTHER" id="PTHR43161:SF9">
    <property type="entry name" value="SORBITOL DEHYDROGENASE"/>
    <property type="match status" value="1"/>
</dbReference>
<dbReference type="SMART" id="SM00829">
    <property type="entry name" value="PKS_ER"/>
    <property type="match status" value="1"/>
</dbReference>
<keyword evidence="4 7" id="KW-0862">Zinc</keyword>
<dbReference type="SUPFAM" id="SSF50129">
    <property type="entry name" value="GroES-like"/>
    <property type="match status" value="1"/>
</dbReference>
<dbReference type="Gene3D" id="3.40.50.720">
    <property type="entry name" value="NAD(P)-binding Rossmann-like Domain"/>
    <property type="match status" value="1"/>
</dbReference>
<keyword evidence="6" id="KW-0520">NAD</keyword>
<dbReference type="CDD" id="cd05285">
    <property type="entry name" value="sorbitol_DH"/>
    <property type="match status" value="1"/>
</dbReference>
<dbReference type="SUPFAM" id="SSF51735">
    <property type="entry name" value="NAD(P)-binding Rossmann-fold domains"/>
    <property type="match status" value="1"/>
</dbReference>
<dbReference type="InterPro" id="IPR013154">
    <property type="entry name" value="ADH-like_N"/>
</dbReference>
<comment type="similarity">
    <text evidence="2 7">Belongs to the zinc-containing alcohol dehydrogenase family.</text>
</comment>
<dbReference type="GO" id="GO:0008270">
    <property type="term" value="F:zinc ion binding"/>
    <property type="evidence" value="ECO:0007669"/>
    <property type="project" value="InterPro"/>
</dbReference>
<dbReference type="InterPro" id="IPR002328">
    <property type="entry name" value="ADH_Zn_CS"/>
</dbReference>
<dbReference type="AlphaFoldDB" id="A0A8H3TSZ2"/>
<dbReference type="InterPro" id="IPR013149">
    <property type="entry name" value="ADH-like_C"/>
</dbReference>
<evidence type="ECO:0000313" key="10">
    <source>
        <dbReference type="Proteomes" id="UP000620104"/>
    </source>
</evidence>